<comment type="caution">
    <text evidence="2">The sequence shown here is derived from an EMBL/GenBank/DDBJ whole genome shotgun (WGS) entry which is preliminary data.</text>
</comment>
<feature type="transmembrane region" description="Helical" evidence="1">
    <location>
        <begin position="187"/>
        <end position="215"/>
    </location>
</feature>
<sequence length="221" mass="23963">MADSVYRALSRVFSVVLPVVGAGAMIGGSFAHRFVSDQLGSEDITMPAPELITQELKTGLISPDDAELLSLHAGETLSNGPQARIYADNYVLAHMKVAAERAGVPEDQATYAGVGDLAAELNKQLKAELKEQYPEMGPGEIAGLARMEIKDPETEYDLARKINQFYELRSENFFMGNAIRGMLLNAYGWWLVGLVARIAGALLIGFGGFLGLLGFGRRRAR</sequence>
<keyword evidence="1" id="KW-0472">Membrane</keyword>
<dbReference type="EMBL" id="VSSQ01033370">
    <property type="protein sequence ID" value="MPM84941.1"/>
    <property type="molecule type" value="Genomic_DNA"/>
</dbReference>
<keyword evidence="1" id="KW-0812">Transmembrane</keyword>
<gene>
    <name evidence="2" type="ORF">SDC9_132017</name>
</gene>
<reference evidence="2" key="1">
    <citation type="submission" date="2019-08" db="EMBL/GenBank/DDBJ databases">
        <authorList>
            <person name="Kucharzyk K."/>
            <person name="Murdoch R.W."/>
            <person name="Higgins S."/>
            <person name="Loffler F."/>
        </authorList>
    </citation>
    <scope>NUCLEOTIDE SEQUENCE</scope>
</reference>
<proteinExistence type="predicted"/>
<organism evidence="2">
    <name type="scientific">bioreactor metagenome</name>
    <dbReference type="NCBI Taxonomy" id="1076179"/>
    <lineage>
        <taxon>unclassified sequences</taxon>
        <taxon>metagenomes</taxon>
        <taxon>ecological metagenomes</taxon>
    </lineage>
</organism>
<name>A0A645D6Q5_9ZZZZ</name>
<dbReference type="AlphaFoldDB" id="A0A645D6Q5"/>
<evidence type="ECO:0000313" key="2">
    <source>
        <dbReference type="EMBL" id="MPM84941.1"/>
    </source>
</evidence>
<accession>A0A645D6Q5</accession>
<keyword evidence="1" id="KW-1133">Transmembrane helix</keyword>
<protein>
    <submittedName>
        <fullName evidence="2">Uncharacterized protein</fullName>
    </submittedName>
</protein>
<evidence type="ECO:0000256" key="1">
    <source>
        <dbReference type="SAM" id="Phobius"/>
    </source>
</evidence>
<feature type="transmembrane region" description="Helical" evidence="1">
    <location>
        <begin position="12"/>
        <end position="31"/>
    </location>
</feature>